<sequence>MNWITRCPECATVYQVSPDQLKAAKGWLRCGQCQHAFDSTGLILAWSAEPSQASVIDAQPAAGEPGTDERLDIDALLQKEDRSEPKTPSQASADLSSFEEALSTFKPEIEKAIADLVTTSPDSSLPEEVEAAGDDHHALPQRRWPSVLAIGALAVGLLAQWVWTERFALAEKFPATESVFQQLCRTLACEHEYARDVSGLVIDTSSFIQRDDAFELKWIVRNTTTHKLEMTALELTLQDAQGKPVVRRVFLPTQLGAPKSLDPAQVWQGDMRILVNSETPVTGYRVLSFYP</sequence>
<dbReference type="InterPro" id="IPR021834">
    <property type="entry name" value="DUF3426"/>
</dbReference>
<comment type="caution">
    <text evidence="3">The sequence shown here is derived from an EMBL/GenBank/DDBJ whole genome shotgun (WGS) entry which is preliminary data.</text>
</comment>
<accession>A0ABT6X7A0</accession>
<dbReference type="NCBIfam" id="TIGR02098">
    <property type="entry name" value="MJ0042_CXXC"/>
    <property type="match status" value="1"/>
</dbReference>
<feature type="transmembrane region" description="Helical" evidence="1">
    <location>
        <begin position="144"/>
        <end position="163"/>
    </location>
</feature>
<keyword evidence="1" id="KW-0472">Membrane</keyword>
<dbReference type="EMBL" id="JASGBH010000006">
    <property type="protein sequence ID" value="MDI9234005.1"/>
    <property type="molecule type" value="Genomic_DNA"/>
</dbReference>
<evidence type="ECO:0000313" key="3">
    <source>
        <dbReference type="EMBL" id="MDI9234005.1"/>
    </source>
</evidence>
<dbReference type="Pfam" id="PF13719">
    <property type="entry name" value="Zn_ribbon_5"/>
    <property type="match status" value="1"/>
</dbReference>
<protein>
    <submittedName>
        <fullName evidence="3">DUF3426 domain-containing protein</fullName>
    </submittedName>
</protein>
<evidence type="ECO:0000256" key="1">
    <source>
        <dbReference type="SAM" id="Phobius"/>
    </source>
</evidence>
<dbReference type="Proteomes" id="UP001431902">
    <property type="component" value="Unassembled WGS sequence"/>
</dbReference>
<reference evidence="3" key="1">
    <citation type="submission" date="2023-05" db="EMBL/GenBank/DDBJ databases">
        <title>Limnohabitans sp. strain HM2-2 Genome sequencing and assembly.</title>
        <authorList>
            <person name="Jung Y."/>
        </authorList>
    </citation>
    <scope>NUCLEOTIDE SEQUENCE</scope>
    <source>
        <strain evidence="3">HM2-2</strain>
    </source>
</reference>
<evidence type="ECO:0000259" key="2">
    <source>
        <dbReference type="Pfam" id="PF13719"/>
    </source>
</evidence>
<proteinExistence type="predicted"/>
<organism evidence="3 4">
    <name type="scientific">Limnohabitans lacus</name>
    <dbReference type="NCBI Taxonomy" id="3045173"/>
    <lineage>
        <taxon>Bacteria</taxon>
        <taxon>Pseudomonadati</taxon>
        <taxon>Pseudomonadota</taxon>
        <taxon>Betaproteobacteria</taxon>
        <taxon>Burkholderiales</taxon>
        <taxon>Comamonadaceae</taxon>
        <taxon>Limnohabitans</taxon>
    </lineage>
</organism>
<gene>
    <name evidence="3" type="ORF">QLQ16_09165</name>
</gene>
<dbReference type="RefSeq" id="WP_283224394.1">
    <property type="nucleotide sequence ID" value="NZ_JASGBH010000006.1"/>
</dbReference>
<dbReference type="Pfam" id="PF11906">
    <property type="entry name" value="DUF3426"/>
    <property type="match status" value="1"/>
</dbReference>
<keyword evidence="1" id="KW-0812">Transmembrane</keyword>
<keyword evidence="4" id="KW-1185">Reference proteome</keyword>
<evidence type="ECO:0000313" key="4">
    <source>
        <dbReference type="Proteomes" id="UP001431902"/>
    </source>
</evidence>
<feature type="domain" description="Zinc finger/thioredoxin putative" evidence="2">
    <location>
        <begin position="4"/>
        <end position="38"/>
    </location>
</feature>
<keyword evidence="1" id="KW-1133">Transmembrane helix</keyword>
<dbReference type="InterPro" id="IPR011723">
    <property type="entry name" value="Znf/thioredoxin_put"/>
</dbReference>
<name>A0ABT6X7A0_9BURK</name>